<dbReference type="PATRIC" id="fig|381306.5.peg.183"/>
<dbReference type="InterPro" id="IPR016187">
    <property type="entry name" value="CTDL_fold"/>
</dbReference>
<dbReference type="Gene3D" id="3.90.1580.10">
    <property type="entry name" value="paralog of FGE (formylglycine-generating enzyme)"/>
    <property type="match status" value="1"/>
</dbReference>
<dbReference type="InterPro" id="IPR024775">
    <property type="entry name" value="DinB-like"/>
</dbReference>
<sequence length="423" mass="48191">MTSIKDAPATDSLADRYRRIRQTTEALCAPLSPEDCLAQSMTEASPVKWHLAHTTWFFETFVLEAHQEGFRPFGEQYRVLFNSYYNGIGEQHPRPQRGLLTRPALEEVYAYRAHVDAAIGALLDSPKREAIAWLVELGLNHEQQHQELILMDLKHLFSCNPMNPVYWNPPSHAGHEAPAITWHHFDEGIRQLGHPGGSFHYDNEGPQHRVFLEPFRIASRPVTCGEFLDFIADGGYRRPELWLEAGWARLRQEGWEAPQYWRRDGDGSWTVFTLDGRRPVDPNEPVCHVSYFEADAFARWAGARLPTEAEWEVAARERPGPAGTFLEDNLLHPASSPGEGRAPVQMLGDVWEWTGSAYLPYPGYRPPEGAVGEYNGKFMVDQMVLRGGCCATPRSHIRETYRNFFPTDARWPFTGFRLARSTS</sequence>
<dbReference type="SUPFAM" id="SSF56436">
    <property type="entry name" value="C-type lectin-like"/>
    <property type="match status" value="1"/>
</dbReference>
<dbReference type="PANTHER" id="PTHR23150">
    <property type="entry name" value="SULFATASE MODIFYING FACTOR 1, 2"/>
    <property type="match status" value="1"/>
</dbReference>
<evidence type="ECO:0000256" key="1">
    <source>
        <dbReference type="ARBA" id="ARBA00023002"/>
    </source>
</evidence>
<evidence type="ECO:0000313" key="6">
    <source>
        <dbReference type="EMBL" id="SCY13523.1"/>
    </source>
</evidence>
<dbReference type="Proteomes" id="UP000183104">
    <property type="component" value="Unassembled WGS sequence"/>
</dbReference>
<keyword evidence="2" id="KW-0408">Iron</keyword>
<dbReference type="RefSeq" id="WP_054966034.1">
    <property type="nucleotide sequence ID" value="NZ_FMUN01000003.1"/>
</dbReference>
<dbReference type="EMBL" id="FMUN01000003">
    <property type="protein sequence ID" value="SCY13523.1"/>
    <property type="molecule type" value="Genomic_DNA"/>
</dbReference>
<gene>
    <name evidence="6" type="ORF">SAMN05661077_1309</name>
</gene>
<evidence type="ECO:0000256" key="3">
    <source>
        <dbReference type="ARBA" id="ARBA00037882"/>
    </source>
</evidence>
<feature type="domain" description="DinB-like" evidence="5">
    <location>
        <begin position="17"/>
        <end position="149"/>
    </location>
</feature>
<evidence type="ECO:0000259" key="4">
    <source>
        <dbReference type="Pfam" id="PF03781"/>
    </source>
</evidence>
<dbReference type="Pfam" id="PF12867">
    <property type="entry name" value="DinB_2"/>
    <property type="match status" value="1"/>
</dbReference>
<dbReference type="PANTHER" id="PTHR23150:SF36">
    <property type="entry name" value="HERCYNINE OXYGENASE"/>
    <property type="match status" value="1"/>
</dbReference>
<dbReference type="NCBIfam" id="TIGR03440">
    <property type="entry name" value="egtB_TIGR03440"/>
    <property type="match status" value="1"/>
</dbReference>
<dbReference type="OrthoDB" id="9768004at2"/>
<dbReference type="SUPFAM" id="SSF109854">
    <property type="entry name" value="DinB/YfiT-like putative metalloenzymes"/>
    <property type="match status" value="1"/>
</dbReference>
<keyword evidence="7" id="KW-1185">Reference proteome</keyword>
<protein>
    <submittedName>
        <fullName evidence="6">Ergothioneine biosynthesis protein EgtB</fullName>
    </submittedName>
</protein>
<organism evidence="6 7">
    <name type="scientific">Thiohalorhabdus denitrificans</name>
    <dbReference type="NCBI Taxonomy" id="381306"/>
    <lineage>
        <taxon>Bacteria</taxon>
        <taxon>Pseudomonadati</taxon>
        <taxon>Pseudomonadota</taxon>
        <taxon>Gammaproteobacteria</taxon>
        <taxon>Thiohalorhabdales</taxon>
        <taxon>Thiohalorhabdaceae</taxon>
        <taxon>Thiohalorhabdus</taxon>
    </lineage>
</organism>
<evidence type="ECO:0000313" key="7">
    <source>
        <dbReference type="Proteomes" id="UP000183104"/>
    </source>
</evidence>
<accession>A0A0N8PMY8</accession>
<dbReference type="GO" id="GO:0052699">
    <property type="term" value="P:ergothioneine biosynthetic process"/>
    <property type="evidence" value="ECO:0007669"/>
    <property type="project" value="InterPro"/>
</dbReference>
<reference evidence="7" key="1">
    <citation type="submission" date="2016-10" db="EMBL/GenBank/DDBJ databases">
        <authorList>
            <person name="Varghese N."/>
        </authorList>
    </citation>
    <scope>NUCLEOTIDE SEQUENCE [LARGE SCALE GENOMIC DNA]</scope>
    <source>
        <strain evidence="7">HL 19</strain>
    </source>
</reference>
<comment type="pathway">
    <text evidence="3">Amino-acid biosynthesis; ergothioneine biosynthesis.</text>
</comment>
<dbReference type="InterPro" id="IPR017806">
    <property type="entry name" value="EgtB"/>
</dbReference>
<evidence type="ECO:0000259" key="5">
    <source>
        <dbReference type="Pfam" id="PF12867"/>
    </source>
</evidence>
<keyword evidence="1" id="KW-0560">Oxidoreductase</keyword>
<feature type="domain" description="Sulfatase-modifying factor enzyme-like" evidence="4">
    <location>
        <begin position="196"/>
        <end position="317"/>
    </location>
</feature>
<dbReference type="InterPro" id="IPR042095">
    <property type="entry name" value="SUMF_sf"/>
</dbReference>
<evidence type="ECO:0000256" key="2">
    <source>
        <dbReference type="ARBA" id="ARBA00023004"/>
    </source>
</evidence>
<feature type="domain" description="Sulfatase-modifying factor enzyme-like" evidence="4">
    <location>
        <begin position="345"/>
        <end position="420"/>
    </location>
</feature>
<proteinExistence type="predicted"/>
<dbReference type="InterPro" id="IPR005532">
    <property type="entry name" value="SUMF_dom"/>
</dbReference>
<dbReference type="InterPro" id="IPR051043">
    <property type="entry name" value="Sulfatase_Mod_Factor_Kinase"/>
</dbReference>
<dbReference type="InterPro" id="IPR034660">
    <property type="entry name" value="DinB/YfiT-like"/>
</dbReference>
<dbReference type="Pfam" id="PF03781">
    <property type="entry name" value="FGE-sulfatase"/>
    <property type="match status" value="2"/>
</dbReference>
<dbReference type="STRING" id="381306.AN478_07715"/>
<name>A0A0N8PMY8_9GAMM</name>
<dbReference type="AlphaFoldDB" id="A0A0N8PMY8"/>